<name>A0A0S4IQH5_BODSA</name>
<accession>A0A0S4IQH5</accession>
<dbReference type="InterPro" id="IPR011047">
    <property type="entry name" value="Quinoprotein_ADH-like_sf"/>
</dbReference>
<evidence type="ECO:0000256" key="1">
    <source>
        <dbReference type="SAM" id="Phobius"/>
    </source>
</evidence>
<dbReference type="Pfam" id="PF13360">
    <property type="entry name" value="PQQ_2"/>
    <property type="match status" value="2"/>
</dbReference>
<feature type="signal peptide" evidence="2">
    <location>
        <begin position="1"/>
        <end position="20"/>
    </location>
</feature>
<evidence type="ECO:0000256" key="2">
    <source>
        <dbReference type="SAM" id="SignalP"/>
    </source>
</evidence>
<protein>
    <submittedName>
        <fullName evidence="4">Membrane-associated protein, putative</fullName>
    </submittedName>
</protein>
<dbReference type="SUPFAM" id="SSF50998">
    <property type="entry name" value="Quinoprotein alcohol dehydrogenase-like"/>
    <property type="match status" value="2"/>
</dbReference>
<organism evidence="4 5">
    <name type="scientific">Bodo saltans</name>
    <name type="common">Flagellated protozoan</name>
    <dbReference type="NCBI Taxonomy" id="75058"/>
    <lineage>
        <taxon>Eukaryota</taxon>
        <taxon>Discoba</taxon>
        <taxon>Euglenozoa</taxon>
        <taxon>Kinetoplastea</taxon>
        <taxon>Metakinetoplastina</taxon>
        <taxon>Eubodonida</taxon>
        <taxon>Bodonidae</taxon>
        <taxon>Bodo</taxon>
    </lineage>
</organism>
<feature type="transmembrane region" description="Helical" evidence="1">
    <location>
        <begin position="424"/>
        <end position="445"/>
    </location>
</feature>
<dbReference type="VEuPathDB" id="TriTrypDB:BSAL_67895"/>
<dbReference type="InterPro" id="IPR002372">
    <property type="entry name" value="PQQ_rpt_dom"/>
</dbReference>
<reference evidence="5" key="1">
    <citation type="submission" date="2015-09" db="EMBL/GenBank/DDBJ databases">
        <authorList>
            <consortium name="Pathogen Informatics"/>
        </authorList>
    </citation>
    <scope>NUCLEOTIDE SEQUENCE [LARGE SCALE GENOMIC DNA]</scope>
    <source>
        <strain evidence="5">Lake Konstanz</strain>
    </source>
</reference>
<gene>
    <name evidence="4" type="ORF">BSAL_67895</name>
</gene>
<keyword evidence="1" id="KW-0812">Transmembrane</keyword>
<dbReference type="EMBL" id="CYKH01000463">
    <property type="protein sequence ID" value="CUF96112.1"/>
    <property type="molecule type" value="Genomic_DNA"/>
</dbReference>
<dbReference type="PANTHER" id="PTHR34512">
    <property type="entry name" value="CELL SURFACE PROTEIN"/>
    <property type="match status" value="1"/>
</dbReference>
<dbReference type="SMART" id="SM00564">
    <property type="entry name" value="PQQ"/>
    <property type="match status" value="4"/>
</dbReference>
<keyword evidence="2" id="KW-0732">Signal</keyword>
<evidence type="ECO:0000313" key="5">
    <source>
        <dbReference type="Proteomes" id="UP000051952"/>
    </source>
</evidence>
<dbReference type="Gene3D" id="2.130.10.10">
    <property type="entry name" value="YVTN repeat-like/Quinoprotein amine dehydrogenase"/>
    <property type="match status" value="2"/>
</dbReference>
<evidence type="ECO:0000313" key="4">
    <source>
        <dbReference type="EMBL" id="CUF96112.1"/>
    </source>
</evidence>
<keyword evidence="1" id="KW-1133">Transmembrane helix</keyword>
<sequence>MANALWFFAIIASPFIFAVAEVPVQLSFSVKTGGAIWGTPIFYRSKLMFASYDRNVFIVDAKTGSKIWSSSSENSIRAGLALCPQSNSVVDATLSGAITMRDLNSGNVLWKQQRKSYTWTFTPMCVGDFTIVPMRNDDLVVLSNKDGSELASLRQSSGVWSSPLVIQNSSRDTLQILVAVTADASVVSSVFASGAFVETSRWKYDVVPHATHYKQKLHAWIFGSPCLCLFDGISAIVFGGNDRVVRAVSALNGKELWTARVGGKVSSAAVAVPSPSSAVTYPVVATESGDVVCLGISGNIRWQYSLRQPIGSIVGPSVLGNVVVIGGMRGRLIGLDGTTGKQLFLIDLPNCNIRSSPGLYLEHATLTIAVGCDNGLLQTLKVENMQSAATTSSFPKQSLFREITQALKQEAISRKTVDVGPPQITATPIVITAVMCAISGLVLLWRRNHLRKTKS</sequence>
<keyword evidence="1" id="KW-0472">Membrane</keyword>
<keyword evidence="5" id="KW-1185">Reference proteome</keyword>
<proteinExistence type="predicted"/>
<dbReference type="InterPro" id="IPR018391">
    <property type="entry name" value="PQQ_b-propeller_rpt"/>
</dbReference>
<dbReference type="InterPro" id="IPR015943">
    <property type="entry name" value="WD40/YVTN_repeat-like_dom_sf"/>
</dbReference>
<evidence type="ECO:0000259" key="3">
    <source>
        <dbReference type="Pfam" id="PF13360"/>
    </source>
</evidence>
<feature type="chain" id="PRO_5006621465" evidence="2">
    <location>
        <begin position="21"/>
        <end position="455"/>
    </location>
</feature>
<feature type="domain" description="Pyrrolo-quinoline quinone repeat" evidence="3">
    <location>
        <begin position="29"/>
        <end position="163"/>
    </location>
</feature>
<dbReference type="Proteomes" id="UP000051952">
    <property type="component" value="Unassembled WGS sequence"/>
</dbReference>
<dbReference type="PANTHER" id="PTHR34512:SF30">
    <property type="entry name" value="OUTER MEMBRANE PROTEIN ASSEMBLY FACTOR BAMB"/>
    <property type="match status" value="1"/>
</dbReference>
<dbReference type="AlphaFoldDB" id="A0A0S4IQH5"/>
<feature type="domain" description="Pyrrolo-quinoline quinone repeat" evidence="3">
    <location>
        <begin position="242"/>
        <end position="343"/>
    </location>
</feature>